<dbReference type="RefSeq" id="XP_060290116.1">
    <property type="nucleotide sequence ID" value="XM_060440575.1"/>
</dbReference>
<reference evidence="2" key="1">
    <citation type="submission" date="2023-06" db="EMBL/GenBank/DDBJ databases">
        <title>Genome-scale phylogeny and comparative genomics of the fungal order Sordariales.</title>
        <authorList>
            <consortium name="Lawrence Berkeley National Laboratory"/>
            <person name="Hensen N."/>
            <person name="Bonometti L."/>
            <person name="Westerberg I."/>
            <person name="Brannstrom I.O."/>
            <person name="Guillou S."/>
            <person name="Cros-Aarteil S."/>
            <person name="Calhoun S."/>
            <person name="Haridas S."/>
            <person name="Kuo A."/>
            <person name="Mondo S."/>
            <person name="Pangilinan J."/>
            <person name="Riley R."/>
            <person name="LaButti K."/>
            <person name="Andreopoulos B."/>
            <person name="Lipzen A."/>
            <person name="Chen C."/>
            <person name="Yanf M."/>
            <person name="Daum C."/>
            <person name="Ng V."/>
            <person name="Clum A."/>
            <person name="Steindorff A."/>
            <person name="Ohm R."/>
            <person name="Martin F."/>
            <person name="Silar P."/>
            <person name="Natvig D."/>
            <person name="Lalanne C."/>
            <person name="Gautier V."/>
            <person name="Ament-velasquez S.L."/>
            <person name="Kruys A."/>
            <person name="Hutchinson M.I."/>
            <person name="Powell A.J."/>
            <person name="Barry K."/>
            <person name="Miller A.N."/>
            <person name="Grigoriev I.V."/>
            <person name="Debuchy R."/>
            <person name="Gladieux P."/>
            <person name="Thoren M.H."/>
            <person name="Johannesson H."/>
        </authorList>
    </citation>
    <scope>NUCLEOTIDE SEQUENCE</scope>
    <source>
        <strain evidence="2">SMH2392-1A</strain>
    </source>
</reference>
<organism evidence="2 3">
    <name type="scientific">Lasiosphaeria miniovina</name>
    <dbReference type="NCBI Taxonomy" id="1954250"/>
    <lineage>
        <taxon>Eukaryota</taxon>
        <taxon>Fungi</taxon>
        <taxon>Dikarya</taxon>
        <taxon>Ascomycota</taxon>
        <taxon>Pezizomycotina</taxon>
        <taxon>Sordariomycetes</taxon>
        <taxon>Sordariomycetidae</taxon>
        <taxon>Sordariales</taxon>
        <taxon>Lasiosphaeriaceae</taxon>
        <taxon>Lasiosphaeria</taxon>
    </lineage>
</organism>
<evidence type="ECO:0000256" key="1">
    <source>
        <dbReference type="SAM" id="MobiDB-lite"/>
    </source>
</evidence>
<dbReference type="AlphaFoldDB" id="A0AA39ZTB9"/>
<dbReference type="Proteomes" id="UP001172101">
    <property type="component" value="Unassembled WGS sequence"/>
</dbReference>
<protein>
    <submittedName>
        <fullName evidence="2">Uncharacterized protein</fullName>
    </submittedName>
</protein>
<name>A0AA39ZTB9_9PEZI</name>
<dbReference type="GeneID" id="85323845"/>
<feature type="compositionally biased region" description="Basic and acidic residues" evidence="1">
    <location>
        <begin position="127"/>
        <end position="137"/>
    </location>
</feature>
<sequence length="164" mass="18224">MSTAIWREPDLAKYGGGARFTEPLSLRKSLARKTTSAPIVAAFEKACAALDRYYEAAAREGFSLSPASAEKVAARRKLLARKSKKKAVPLPFDKSRAEPGLKRGESLAPASSDEEEDKEDEDEDEQDKDKEDDGARFVLTRAERKARTEKLVSEFVCKLNDLWA</sequence>
<proteinExistence type="predicted"/>
<keyword evidence="3" id="KW-1185">Reference proteome</keyword>
<feature type="compositionally biased region" description="Basic and acidic residues" evidence="1">
    <location>
        <begin position="93"/>
        <end position="105"/>
    </location>
</feature>
<gene>
    <name evidence="2" type="ORF">B0T26DRAFT_680961</name>
</gene>
<feature type="region of interest" description="Disordered" evidence="1">
    <location>
        <begin position="82"/>
        <end position="137"/>
    </location>
</feature>
<dbReference type="EMBL" id="JAUIRO010000008">
    <property type="protein sequence ID" value="KAK0703257.1"/>
    <property type="molecule type" value="Genomic_DNA"/>
</dbReference>
<accession>A0AA39ZTB9</accession>
<evidence type="ECO:0000313" key="3">
    <source>
        <dbReference type="Proteomes" id="UP001172101"/>
    </source>
</evidence>
<feature type="compositionally biased region" description="Acidic residues" evidence="1">
    <location>
        <begin position="112"/>
        <end position="126"/>
    </location>
</feature>
<comment type="caution">
    <text evidence="2">The sequence shown here is derived from an EMBL/GenBank/DDBJ whole genome shotgun (WGS) entry which is preliminary data.</text>
</comment>
<evidence type="ECO:0000313" key="2">
    <source>
        <dbReference type="EMBL" id="KAK0703257.1"/>
    </source>
</evidence>